<reference evidence="1" key="1">
    <citation type="journal article" date="2019" name="MBio">
        <title>Virus Genomes from Deep Sea Sediments Expand the Ocean Megavirome and Support Independent Origins of Viral Gigantism.</title>
        <authorList>
            <person name="Backstrom D."/>
            <person name="Yutin N."/>
            <person name="Jorgensen S.L."/>
            <person name="Dharamshi J."/>
            <person name="Homa F."/>
            <person name="Zaremba-Niedwiedzka K."/>
            <person name="Spang A."/>
            <person name="Wolf Y.I."/>
            <person name="Koonin E.V."/>
            <person name="Ettema T.J."/>
        </authorList>
    </citation>
    <scope>NUCLEOTIDE SEQUENCE</scope>
</reference>
<evidence type="ECO:0000313" key="1">
    <source>
        <dbReference type="EMBL" id="QBK87866.1"/>
    </source>
</evidence>
<protein>
    <submittedName>
        <fullName evidence="1">Uncharacterized protein</fullName>
    </submittedName>
</protein>
<gene>
    <name evidence="1" type="ORF">LCMAC202_02270</name>
</gene>
<dbReference type="Gene3D" id="3.40.960.10">
    <property type="entry name" value="VSR Endonuclease"/>
    <property type="match status" value="1"/>
</dbReference>
<name>A0A481YZI0_9VIRU</name>
<sequence length="342" mass="40227">MKQTISIKTSSLNRDYLIYRITNKIIMPKKLTIDKVLEKFYSIHGDQYDYSDFKEYHGASVKIPIKCKIHGVFMQQPCNHINNHGCPHCGNMLPSNTETFRNSVKDNPKNTNIDYSKVVYVKAHNKVILICKLHGEFEITPHHHLKGKSCRKCAIDSNADRKRKSLDIFIEQATAANNNLYDYSNTIYINSKTKVKITCLKHGEFEQIPSVHLKGQGCPRCFGKWLCEKYCREIFEEIYEVKFNTSYPSFLKLGARKQLELDGFNEDLEIAFEYNGKQHYKHVKFFHTEEKFKQQQDYDKIKIEKCKENNIYLIIIPYQYKTSESIKEFIISELNDRDLLPY</sequence>
<organism evidence="1">
    <name type="scientific">Marseillevirus LCMAC202</name>
    <dbReference type="NCBI Taxonomy" id="2506606"/>
    <lineage>
        <taxon>Viruses</taxon>
        <taxon>Varidnaviria</taxon>
        <taxon>Bamfordvirae</taxon>
        <taxon>Nucleocytoviricota</taxon>
        <taxon>Megaviricetes</taxon>
        <taxon>Pimascovirales</taxon>
        <taxon>Pimascovirales incertae sedis</taxon>
        <taxon>Marseilleviridae</taxon>
    </lineage>
</organism>
<proteinExistence type="predicted"/>
<accession>A0A481YZI0</accession>
<dbReference type="EMBL" id="MK500370">
    <property type="protein sequence ID" value="QBK87866.1"/>
    <property type="molecule type" value="Genomic_DNA"/>
</dbReference>